<dbReference type="PROSITE" id="PS00028">
    <property type="entry name" value="ZINC_FINGER_C2H2_1"/>
    <property type="match status" value="2"/>
</dbReference>
<evidence type="ECO:0000256" key="3">
    <source>
        <dbReference type="ARBA" id="ARBA00022737"/>
    </source>
</evidence>
<dbReference type="OrthoDB" id="9368434at2759"/>
<keyword evidence="2" id="KW-0479">Metal-binding</keyword>
<feature type="domain" description="C2H2-type" evidence="8">
    <location>
        <begin position="1"/>
        <end position="29"/>
    </location>
</feature>
<dbReference type="Proteomes" id="UP000562322">
    <property type="component" value="Unassembled WGS sequence"/>
</dbReference>
<keyword evidence="10" id="KW-1185">Reference proteome</keyword>
<dbReference type="InterPro" id="IPR036236">
    <property type="entry name" value="Znf_C2H2_sf"/>
</dbReference>
<dbReference type="InterPro" id="IPR050527">
    <property type="entry name" value="Snail/Krueppel_Znf"/>
</dbReference>
<accession>A0A7L0W027</accession>
<evidence type="ECO:0000256" key="2">
    <source>
        <dbReference type="ARBA" id="ARBA00022723"/>
    </source>
</evidence>
<dbReference type="Pfam" id="PF00096">
    <property type="entry name" value="zf-C2H2"/>
    <property type="match status" value="2"/>
</dbReference>
<dbReference type="FunFam" id="3.30.160.60:FF:000110">
    <property type="entry name" value="Zinc finger protein-like"/>
    <property type="match status" value="1"/>
</dbReference>
<dbReference type="AlphaFoldDB" id="A0A7L0W027"/>
<dbReference type="PANTHER" id="PTHR24388">
    <property type="entry name" value="ZINC FINGER PROTEIN"/>
    <property type="match status" value="1"/>
</dbReference>
<evidence type="ECO:0000313" key="9">
    <source>
        <dbReference type="EMBL" id="NXL84520.1"/>
    </source>
</evidence>
<dbReference type="PANTHER" id="PTHR24388:SF54">
    <property type="entry name" value="PROTEIN ESCARGOT"/>
    <property type="match status" value="1"/>
</dbReference>
<comment type="subcellular location">
    <subcellularLocation>
        <location evidence="1">Nucleus</location>
    </subcellularLocation>
</comment>
<evidence type="ECO:0000259" key="8">
    <source>
        <dbReference type="PROSITE" id="PS50157"/>
    </source>
</evidence>
<evidence type="ECO:0000256" key="4">
    <source>
        <dbReference type="ARBA" id="ARBA00022771"/>
    </source>
</evidence>
<sequence length="66" mass="7830">FRCKYCDRSFSISSNLQRHVRNIHNKEKPFKCHLCDRCFGQQTNLDRHLKKHENGNMSGMYACSLP</sequence>
<evidence type="ECO:0000256" key="7">
    <source>
        <dbReference type="PROSITE-ProRule" id="PRU00042"/>
    </source>
</evidence>
<keyword evidence="5" id="KW-0862">Zinc</keyword>
<feature type="domain" description="C2H2-type" evidence="8">
    <location>
        <begin position="30"/>
        <end position="57"/>
    </location>
</feature>
<feature type="non-terminal residue" evidence="9">
    <location>
        <position position="1"/>
    </location>
</feature>
<keyword evidence="6" id="KW-0539">Nucleus</keyword>
<dbReference type="GO" id="GO:0000981">
    <property type="term" value="F:DNA-binding transcription factor activity, RNA polymerase II-specific"/>
    <property type="evidence" value="ECO:0007669"/>
    <property type="project" value="TreeGrafter"/>
</dbReference>
<evidence type="ECO:0000256" key="6">
    <source>
        <dbReference type="ARBA" id="ARBA00023242"/>
    </source>
</evidence>
<evidence type="ECO:0000313" key="10">
    <source>
        <dbReference type="Proteomes" id="UP000562322"/>
    </source>
</evidence>
<dbReference type="GO" id="GO:0000978">
    <property type="term" value="F:RNA polymerase II cis-regulatory region sequence-specific DNA binding"/>
    <property type="evidence" value="ECO:0007669"/>
    <property type="project" value="TreeGrafter"/>
</dbReference>
<dbReference type="GO" id="GO:0008270">
    <property type="term" value="F:zinc ion binding"/>
    <property type="evidence" value="ECO:0007669"/>
    <property type="project" value="UniProtKB-KW"/>
</dbReference>
<comment type="caution">
    <text evidence="9">The sequence shown here is derived from an EMBL/GenBank/DDBJ whole genome shotgun (WGS) entry which is preliminary data.</text>
</comment>
<dbReference type="Gene3D" id="3.30.160.60">
    <property type="entry name" value="Classic Zinc Finger"/>
    <property type="match status" value="2"/>
</dbReference>
<dbReference type="InterPro" id="IPR013087">
    <property type="entry name" value="Znf_C2H2_type"/>
</dbReference>
<organism evidence="9 10">
    <name type="scientific">Alectura lathami</name>
    <name type="common">Australian brush turkey</name>
    <dbReference type="NCBI Taxonomy" id="81907"/>
    <lineage>
        <taxon>Eukaryota</taxon>
        <taxon>Metazoa</taxon>
        <taxon>Chordata</taxon>
        <taxon>Craniata</taxon>
        <taxon>Vertebrata</taxon>
        <taxon>Euteleostomi</taxon>
        <taxon>Archelosauria</taxon>
        <taxon>Archosauria</taxon>
        <taxon>Dinosauria</taxon>
        <taxon>Saurischia</taxon>
        <taxon>Theropoda</taxon>
        <taxon>Coelurosauria</taxon>
        <taxon>Aves</taxon>
        <taxon>Neognathae</taxon>
        <taxon>Galloanserae</taxon>
        <taxon>Galliformes</taxon>
        <taxon>Megapodiidae</taxon>
        <taxon>Alectura</taxon>
    </lineage>
</organism>
<dbReference type="SUPFAM" id="SSF57667">
    <property type="entry name" value="beta-beta-alpha zinc fingers"/>
    <property type="match status" value="1"/>
</dbReference>
<evidence type="ECO:0000256" key="1">
    <source>
        <dbReference type="ARBA" id="ARBA00004123"/>
    </source>
</evidence>
<keyword evidence="4 7" id="KW-0863">Zinc-finger</keyword>
<dbReference type="FunFam" id="3.30.160.60:FF:000159">
    <property type="entry name" value="Mds1 and evi1 complex locus protein"/>
    <property type="match status" value="1"/>
</dbReference>
<name>A0A7L0W027_ALELA</name>
<keyword evidence="3" id="KW-0677">Repeat</keyword>
<dbReference type="SMART" id="SM00355">
    <property type="entry name" value="ZnF_C2H2"/>
    <property type="match status" value="2"/>
</dbReference>
<dbReference type="GO" id="GO:0005634">
    <property type="term" value="C:nucleus"/>
    <property type="evidence" value="ECO:0007669"/>
    <property type="project" value="UniProtKB-SubCell"/>
</dbReference>
<dbReference type="PROSITE" id="PS50157">
    <property type="entry name" value="ZINC_FINGER_C2H2_2"/>
    <property type="match status" value="2"/>
</dbReference>
<dbReference type="EMBL" id="VXAV01001647">
    <property type="protein sequence ID" value="NXL84520.1"/>
    <property type="molecule type" value="Genomic_DNA"/>
</dbReference>
<evidence type="ECO:0000256" key="5">
    <source>
        <dbReference type="ARBA" id="ARBA00022833"/>
    </source>
</evidence>
<feature type="non-terminal residue" evidence="9">
    <location>
        <position position="66"/>
    </location>
</feature>
<gene>
    <name evidence="9" type="primary">Mecom_1</name>
    <name evidence="9" type="ORF">ALELAT_R15337</name>
</gene>
<protein>
    <submittedName>
        <fullName evidence="9">MECOM protein</fullName>
    </submittedName>
</protein>
<proteinExistence type="predicted"/>
<reference evidence="9 10" key="1">
    <citation type="submission" date="2019-09" db="EMBL/GenBank/DDBJ databases">
        <title>Bird 10,000 Genomes (B10K) Project - Family phase.</title>
        <authorList>
            <person name="Zhang G."/>
        </authorList>
    </citation>
    <scope>NUCLEOTIDE SEQUENCE [LARGE SCALE GENOMIC DNA]</scope>
    <source>
        <strain evidence="9">B10K-DU-001-39</strain>
        <tissue evidence="9">Muscle</tissue>
    </source>
</reference>